<organism evidence="2 3">
    <name type="scientific">Scopulibacillus cellulosilyticus</name>
    <dbReference type="NCBI Taxonomy" id="2665665"/>
    <lineage>
        <taxon>Bacteria</taxon>
        <taxon>Bacillati</taxon>
        <taxon>Bacillota</taxon>
        <taxon>Bacilli</taxon>
        <taxon>Bacillales</taxon>
        <taxon>Sporolactobacillaceae</taxon>
        <taxon>Scopulibacillus</taxon>
    </lineage>
</organism>
<feature type="signal peptide" evidence="1">
    <location>
        <begin position="1"/>
        <end position="22"/>
    </location>
</feature>
<keyword evidence="1" id="KW-0732">Signal</keyword>
<dbReference type="EMBL" id="JBHTCO010000011">
    <property type="protein sequence ID" value="MFC7393206.1"/>
    <property type="molecule type" value="Genomic_DNA"/>
</dbReference>
<evidence type="ECO:0000313" key="2">
    <source>
        <dbReference type="EMBL" id="MFC7393206.1"/>
    </source>
</evidence>
<comment type="caution">
    <text evidence="2">The sequence shown here is derived from an EMBL/GenBank/DDBJ whole genome shotgun (WGS) entry which is preliminary data.</text>
</comment>
<evidence type="ECO:0000313" key="3">
    <source>
        <dbReference type="Proteomes" id="UP001596505"/>
    </source>
</evidence>
<dbReference type="InterPro" id="IPR019076">
    <property type="entry name" value="Spore_lipoprot_YhcN/YlaJ-like"/>
</dbReference>
<proteinExistence type="predicted"/>
<accession>A0ABW2PUU4</accession>
<keyword evidence="2" id="KW-0449">Lipoprotein</keyword>
<reference evidence="3" key="1">
    <citation type="journal article" date="2019" name="Int. J. Syst. Evol. Microbiol.">
        <title>The Global Catalogue of Microorganisms (GCM) 10K type strain sequencing project: providing services to taxonomists for standard genome sequencing and annotation.</title>
        <authorList>
            <consortium name="The Broad Institute Genomics Platform"/>
            <consortium name="The Broad Institute Genome Sequencing Center for Infectious Disease"/>
            <person name="Wu L."/>
            <person name="Ma J."/>
        </authorList>
    </citation>
    <scope>NUCLEOTIDE SEQUENCE [LARGE SCALE GENOMIC DNA]</scope>
    <source>
        <strain evidence="3">CGMCC 1.16305</strain>
    </source>
</reference>
<dbReference type="Proteomes" id="UP001596505">
    <property type="component" value="Unassembled WGS sequence"/>
</dbReference>
<evidence type="ECO:0000256" key="1">
    <source>
        <dbReference type="SAM" id="SignalP"/>
    </source>
</evidence>
<name>A0ABW2PUU4_9BACL</name>
<gene>
    <name evidence="2" type="ORF">ACFQRG_09535</name>
</gene>
<dbReference type="RefSeq" id="WP_380965666.1">
    <property type="nucleotide sequence ID" value="NZ_JBHTCO010000011.1"/>
</dbReference>
<dbReference type="Pfam" id="PF09580">
    <property type="entry name" value="Spore_YhcN_YlaJ"/>
    <property type="match status" value="1"/>
</dbReference>
<dbReference type="PROSITE" id="PS51257">
    <property type="entry name" value="PROKAR_LIPOPROTEIN"/>
    <property type="match status" value="1"/>
</dbReference>
<sequence length="193" mass="21346">MKKTILTLSTALMFSGALVGCAANNAAGPNPNRNNNMRNVGYYTNPARNNVNNYPYVADRTRNDDYGINDRDMRYANQNNTATKIAKKVSRINGVEDAHVLVRGNTVIVGVNATKGSLKNPDFINDVTKTAQQYAPGKDVRVTTDRNIVKRIQNVNYRLRTGGTWNEVSSDVTGIINDLGNAAKRPFQNNVRR</sequence>
<protein>
    <submittedName>
        <fullName evidence="2">YhcN/YlaJ family sporulation lipoprotein</fullName>
    </submittedName>
</protein>
<feature type="chain" id="PRO_5046479082" evidence="1">
    <location>
        <begin position="23"/>
        <end position="193"/>
    </location>
</feature>
<keyword evidence="3" id="KW-1185">Reference proteome</keyword>